<protein>
    <submittedName>
        <fullName evidence="2">Protein containing DUF234, DEXX-box ATPase</fullName>
    </submittedName>
</protein>
<dbReference type="InterPro" id="IPR011335">
    <property type="entry name" value="Restrct_endonuc-II-like"/>
</dbReference>
<feature type="domain" description="DUF234" evidence="1">
    <location>
        <begin position="2"/>
        <end position="88"/>
    </location>
</feature>
<accession>T1C7L5</accession>
<name>T1C7L5_9ZZZZ</name>
<evidence type="ECO:0000259" key="1">
    <source>
        <dbReference type="Pfam" id="PF03008"/>
    </source>
</evidence>
<dbReference type="SUPFAM" id="SSF52980">
    <property type="entry name" value="Restriction endonuclease-like"/>
    <property type="match status" value="1"/>
</dbReference>
<reference evidence="2" key="1">
    <citation type="submission" date="2013-08" db="EMBL/GenBank/DDBJ databases">
        <authorList>
            <person name="Mendez C."/>
            <person name="Richter M."/>
            <person name="Ferrer M."/>
            <person name="Sanchez J."/>
        </authorList>
    </citation>
    <scope>NUCLEOTIDE SEQUENCE</scope>
</reference>
<organism evidence="2">
    <name type="scientific">mine drainage metagenome</name>
    <dbReference type="NCBI Taxonomy" id="410659"/>
    <lineage>
        <taxon>unclassified sequences</taxon>
        <taxon>metagenomes</taxon>
        <taxon>ecological metagenomes</taxon>
    </lineage>
</organism>
<gene>
    <name evidence="2" type="ORF">B1B_00915</name>
</gene>
<dbReference type="AlphaFoldDB" id="T1C7L5"/>
<proteinExistence type="predicted"/>
<dbReference type="PANTHER" id="PTHR34704:SF2">
    <property type="entry name" value="ATPASE"/>
    <property type="match status" value="1"/>
</dbReference>
<dbReference type="InterPro" id="IPR004256">
    <property type="entry name" value="DUF234"/>
</dbReference>
<reference evidence="2" key="2">
    <citation type="journal article" date="2014" name="ISME J.">
        <title>Microbial stratification in low pH oxic and suboxic macroscopic growths along an acid mine drainage.</title>
        <authorList>
            <person name="Mendez-Garcia C."/>
            <person name="Mesa V."/>
            <person name="Sprenger R.R."/>
            <person name="Richter M."/>
            <person name="Diez M.S."/>
            <person name="Solano J."/>
            <person name="Bargiela R."/>
            <person name="Golyshina O.V."/>
            <person name="Manteca A."/>
            <person name="Ramos J.L."/>
            <person name="Gallego J.R."/>
            <person name="Llorente I."/>
            <person name="Martins Dos Santos V.A."/>
            <person name="Jensen O.N."/>
            <person name="Pelaez A.I."/>
            <person name="Sanchez J."/>
            <person name="Ferrer M."/>
        </authorList>
    </citation>
    <scope>NUCLEOTIDE SEQUENCE</scope>
</reference>
<dbReference type="EMBL" id="AUZY01000670">
    <property type="protein sequence ID" value="EQD78072.1"/>
    <property type="molecule type" value="Genomic_DNA"/>
</dbReference>
<comment type="caution">
    <text evidence="2">The sequence shown here is derived from an EMBL/GenBank/DDBJ whole genome shotgun (WGS) entry which is preliminary data.</text>
</comment>
<dbReference type="PANTHER" id="PTHR34704">
    <property type="entry name" value="ATPASE"/>
    <property type="match status" value="1"/>
</dbReference>
<sequence length="158" mass="18018">MIYERRNAIEIGRGRQVLEHIRRDLESYVGLVFEDVVRDALIVAKKVKGRTLDIQRIGRWWNRRGEEIDVVAQGSGEVWAGEVKWSDQPESSALVDRLLEKISHMEGLAGKKMRPFVVCRGGLMVEACSRLERNGGFWMDLKDLEALFEEGRNGAAPH</sequence>
<evidence type="ECO:0000313" key="2">
    <source>
        <dbReference type="EMBL" id="EQD78072.1"/>
    </source>
</evidence>
<dbReference type="Pfam" id="PF03008">
    <property type="entry name" value="DUF234"/>
    <property type="match status" value="1"/>
</dbReference>